<keyword evidence="3 8" id="KW-0545">Nucleotide biosynthesis</keyword>
<feature type="domain" description="Thymidylate kinase-like" evidence="9">
    <location>
        <begin position="13"/>
        <end position="201"/>
    </location>
</feature>
<evidence type="ECO:0000313" key="10">
    <source>
        <dbReference type="EMBL" id="OHA68033.1"/>
    </source>
</evidence>
<dbReference type="PANTHER" id="PTHR10344:SF4">
    <property type="entry name" value="UMP-CMP KINASE 2, MITOCHONDRIAL"/>
    <property type="match status" value="1"/>
</dbReference>
<dbReference type="Pfam" id="PF02223">
    <property type="entry name" value="Thymidylate_kin"/>
    <property type="match status" value="1"/>
</dbReference>
<comment type="similarity">
    <text evidence="1 8">Belongs to the thymidylate kinase family.</text>
</comment>
<evidence type="ECO:0000256" key="1">
    <source>
        <dbReference type="ARBA" id="ARBA00009776"/>
    </source>
</evidence>
<proteinExistence type="inferred from homology"/>
<comment type="caution">
    <text evidence="10">The sequence shown here is derived from an EMBL/GenBank/DDBJ whole genome shotgun (WGS) entry which is preliminary data.</text>
</comment>
<dbReference type="SUPFAM" id="SSF52540">
    <property type="entry name" value="P-loop containing nucleoside triphosphate hydrolases"/>
    <property type="match status" value="1"/>
</dbReference>
<dbReference type="CDD" id="cd01672">
    <property type="entry name" value="TMPK"/>
    <property type="match status" value="1"/>
</dbReference>
<evidence type="ECO:0000256" key="2">
    <source>
        <dbReference type="ARBA" id="ARBA00022679"/>
    </source>
</evidence>
<dbReference type="AlphaFoldDB" id="A0A1G2R5F4"/>
<evidence type="ECO:0000256" key="8">
    <source>
        <dbReference type="HAMAP-Rule" id="MF_00165"/>
    </source>
</evidence>
<dbReference type="Proteomes" id="UP000179258">
    <property type="component" value="Unassembled WGS sequence"/>
</dbReference>
<dbReference type="PANTHER" id="PTHR10344">
    <property type="entry name" value="THYMIDYLATE KINASE"/>
    <property type="match status" value="1"/>
</dbReference>
<evidence type="ECO:0000256" key="7">
    <source>
        <dbReference type="ARBA" id="ARBA00048743"/>
    </source>
</evidence>
<comment type="function">
    <text evidence="8">Phosphorylation of dTMP to form dTDP in both de novo and salvage pathways of dTTP synthesis.</text>
</comment>
<comment type="catalytic activity">
    <reaction evidence="7 8">
        <text>dTMP + ATP = dTDP + ADP</text>
        <dbReference type="Rhea" id="RHEA:13517"/>
        <dbReference type="ChEBI" id="CHEBI:30616"/>
        <dbReference type="ChEBI" id="CHEBI:58369"/>
        <dbReference type="ChEBI" id="CHEBI:63528"/>
        <dbReference type="ChEBI" id="CHEBI:456216"/>
        <dbReference type="EC" id="2.7.4.9"/>
    </reaction>
</comment>
<protein>
    <recommendedName>
        <fullName evidence="8">Thymidylate kinase</fullName>
        <ecNumber evidence="8">2.7.4.9</ecNumber>
    </recommendedName>
    <alternativeName>
        <fullName evidence="8">dTMP kinase</fullName>
    </alternativeName>
</protein>
<evidence type="ECO:0000313" key="11">
    <source>
        <dbReference type="Proteomes" id="UP000179258"/>
    </source>
</evidence>
<dbReference type="EC" id="2.7.4.9" evidence="8"/>
<dbReference type="Gene3D" id="3.40.50.300">
    <property type="entry name" value="P-loop containing nucleotide triphosphate hydrolases"/>
    <property type="match status" value="1"/>
</dbReference>
<dbReference type="GO" id="GO:0006227">
    <property type="term" value="P:dUDP biosynthetic process"/>
    <property type="evidence" value="ECO:0007669"/>
    <property type="project" value="TreeGrafter"/>
</dbReference>
<dbReference type="GO" id="GO:0004798">
    <property type="term" value="F:dTMP kinase activity"/>
    <property type="evidence" value="ECO:0007669"/>
    <property type="project" value="UniProtKB-UniRule"/>
</dbReference>
<evidence type="ECO:0000256" key="4">
    <source>
        <dbReference type="ARBA" id="ARBA00022741"/>
    </source>
</evidence>
<dbReference type="GO" id="GO:0006235">
    <property type="term" value="P:dTTP biosynthetic process"/>
    <property type="evidence" value="ECO:0007669"/>
    <property type="project" value="UniProtKB-UniRule"/>
</dbReference>
<evidence type="ECO:0000256" key="5">
    <source>
        <dbReference type="ARBA" id="ARBA00022777"/>
    </source>
</evidence>
<dbReference type="InterPro" id="IPR039430">
    <property type="entry name" value="Thymidylate_kin-like_dom"/>
</dbReference>
<dbReference type="NCBIfam" id="TIGR00041">
    <property type="entry name" value="DTMP_kinase"/>
    <property type="match status" value="1"/>
</dbReference>
<reference evidence="10 11" key="1">
    <citation type="journal article" date="2016" name="Nat. Commun.">
        <title>Thousands of microbial genomes shed light on interconnected biogeochemical processes in an aquifer system.</title>
        <authorList>
            <person name="Anantharaman K."/>
            <person name="Brown C.T."/>
            <person name="Hug L.A."/>
            <person name="Sharon I."/>
            <person name="Castelle C.J."/>
            <person name="Probst A.J."/>
            <person name="Thomas B.C."/>
            <person name="Singh A."/>
            <person name="Wilkins M.J."/>
            <person name="Karaoz U."/>
            <person name="Brodie E.L."/>
            <person name="Williams K.H."/>
            <person name="Hubbard S.S."/>
            <person name="Banfield J.F."/>
        </authorList>
    </citation>
    <scope>NUCLEOTIDE SEQUENCE [LARGE SCALE GENOMIC DNA]</scope>
</reference>
<keyword evidence="5 8" id="KW-0418">Kinase</keyword>
<evidence type="ECO:0000259" key="9">
    <source>
        <dbReference type="Pfam" id="PF02223"/>
    </source>
</evidence>
<comment type="caution">
    <text evidence="8">Lacks conserved residue(s) required for the propagation of feature annotation.</text>
</comment>
<keyword evidence="2 8" id="KW-0808">Transferase</keyword>
<evidence type="ECO:0000256" key="3">
    <source>
        <dbReference type="ARBA" id="ARBA00022727"/>
    </source>
</evidence>
<keyword evidence="6 8" id="KW-0067">ATP-binding</keyword>
<accession>A0A1G2R5F4</accession>
<dbReference type="InterPro" id="IPR027417">
    <property type="entry name" value="P-loop_NTPase"/>
</dbReference>
<evidence type="ECO:0000256" key="6">
    <source>
        <dbReference type="ARBA" id="ARBA00022840"/>
    </source>
</evidence>
<dbReference type="GO" id="GO:0005737">
    <property type="term" value="C:cytoplasm"/>
    <property type="evidence" value="ECO:0007669"/>
    <property type="project" value="TreeGrafter"/>
</dbReference>
<name>A0A1G2R5F4_9BACT</name>
<dbReference type="EMBL" id="MHTX01000024">
    <property type="protein sequence ID" value="OHA68033.1"/>
    <property type="molecule type" value="Genomic_DNA"/>
</dbReference>
<organism evidence="10 11">
    <name type="scientific">Candidatus Wildermuthbacteria bacterium RIFCSPHIGHO2_02_FULL_47_17</name>
    <dbReference type="NCBI Taxonomy" id="1802452"/>
    <lineage>
        <taxon>Bacteria</taxon>
        <taxon>Candidatus Wildermuthiibacteriota</taxon>
    </lineage>
</organism>
<dbReference type="HAMAP" id="MF_00165">
    <property type="entry name" value="Thymidylate_kinase"/>
    <property type="match status" value="1"/>
</dbReference>
<dbReference type="GO" id="GO:0006233">
    <property type="term" value="P:dTDP biosynthetic process"/>
    <property type="evidence" value="ECO:0007669"/>
    <property type="project" value="InterPro"/>
</dbReference>
<gene>
    <name evidence="8" type="primary">tmk</name>
    <name evidence="10" type="ORF">A3D59_03160</name>
</gene>
<keyword evidence="4 8" id="KW-0547">Nucleotide-binding</keyword>
<dbReference type="InterPro" id="IPR018094">
    <property type="entry name" value="Thymidylate_kinase"/>
</dbReference>
<sequence>MRKNKFPGKFIVFDGLDGSGQSTQAARLIDCLNDPKQKLRFGHTGVHLTKEPTSGLIGGLIRGQLNHDWQSSPECLQLLFAADRAWHLEKEIIPLLEKGIIVVCDRYFFSSLAYGAVGIKDANWLFQINSNFLLPDITFFLRVSPKICLERIQKNRHGITLFEQEQILEKVRGNYKRLVPKFKNIYVIPGERPADKIAKDIIGIVGKKLG</sequence>
<dbReference type="GO" id="GO:0005524">
    <property type="term" value="F:ATP binding"/>
    <property type="evidence" value="ECO:0007669"/>
    <property type="project" value="UniProtKB-UniRule"/>
</dbReference>